<keyword evidence="3" id="KW-0812">Transmembrane</keyword>
<dbReference type="InterPro" id="IPR000620">
    <property type="entry name" value="EamA_dom"/>
</dbReference>
<keyword evidence="3" id="KW-1133">Transmembrane helix</keyword>
<accession>A0A8J7GUH5</accession>
<comment type="caution">
    <text evidence="5">The sequence shown here is derived from an EMBL/GenBank/DDBJ whole genome shotgun (WGS) entry which is preliminary data.</text>
</comment>
<comment type="similarity">
    <text evidence="1">Belongs to the EamA transporter family.</text>
</comment>
<dbReference type="RefSeq" id="WP_197004446.1">
    <property type="nucleotide sequence ID" value="NZ_BONS01000020.1"/>
</dbReference>
<feature type="transmembrane region" description="Helical" evidence="3">
    <location>
        <begin position="203"/>
        <end position="221"/>
    </location>
</feature>
<dbReference type="SUPFAM" id="SSF103481">
    <property type="entry name" value="Multidrug resistance efflux transporter EmrE"/>
    <property type="match status" value="2"/>
</dbReference>
<evidence type="ECO:0000313" key="6">
    <source>
        <dbReference type="Proteomes" id="UP000622552"/>
    </source>
</evidence>
<feature type="transmembrane region" description="Helical" evidence="3">
    <location>
        <begin position="257"/>
        <end position="275"/>
    </location>
</feature>
<dbReference type="Proteomes" id="UP000622552">
    <property type="component" value="Unassembled WGS sequence"/>
</dbReference>
<evidence type="ECO:0000259" key="4">
    <source>
        <dbReference type="Pfam" id="PF00892"/>
    </source>
</evidence>
<feature type="transmembrane region" description="Helical" evidence="3">
    <location>
        <begin position="27"/>
        <end position="49"/>
    </location>
</feature>
<proteinExistence type="inferred from homology"/>
<keyword evidence="6" id="KW-1185">Reference proteome</keyword>
<gene>
    <name evidence="5" type="ORF">IW245_003790</name>
</gene>
<feature type="domain" description="EamA" evidence="4">
    <location>
        <begin position="4"/>
        <end position="132"/>
    </location>
</feature>
<name>A0A8J7GUH5_9ACTN</name>
<evidence type="ECO:0000313" key="5">
    <source>
        <dbReference type="EMBL" id="MBG6137596.1"/>
    </source>
</evidence>
<dbReference type="Pfam" id="PF00892">
    <property type="entry name" value="EamA"/>
    <property type="match status" value="2"/>
</dbReference>
<protein>
    <submittedName>
        <fullName evidence="5">Drug/metabolite transporter (DMT)-like permease</fullName>
    </submittedName>
</protein>
<feature type="region of interest" description="Disordered" evidence="2">
    <location>
        <begin position="283"/>
        <end position="307"/>
    </location>
</feature>
<evidence type="ECO:0000256" key="2">
    <source>
        <dbReference type="SAM" id="MobiDB-lite"/>
    </source>
</evidence>
<keyword evidence="3" id="KW-0472">Membrane</keyword>
<dbReference type="GO" id="GO:0016020">
    <property type="term" value="C:membrane"/>
    <property type="evidence" value="ECO:0007669"/>
    <property type="project" value="InterPro"/>
</dbReference>
<feature type="transmembrane region" description="Helical" evidence="3">
    <location>
        <begin position="61"/>
        <end position="83"/>
    </location>
</feature>
<organism evidence="5 6">
    <name type="scientific">Longispora fulva</name>
    <dbReference type="NCBI Taxonomy" id="619741"/>
    <lineage>
        <taxon>Bacteria</taxon>
        <taxon>Bacillati</taxon>
        <taxon>Actinomycetota</taxon>
        <taxon>Actinomycetes</taxon>
        <taxon>Micromonosporales</taxon>
        <taxon>Micromonosporaceae</taxon>
        <taxon>Longispora</taxon>
    </lineage>
</organism>
<dbReference type="InterPro" id="IPR037185">
    <property type="entry name" value="EmrE-like"/>
</dbReference>
<reference evidence="5" key="1">
    <citation type="submission" date="2020-11" db="EMBL/GenBank/DDBJ databases">
        <title>Sequencing the genomes of 1000 actinobacteria strains.</title>
        <authorList>
            <person name="Klenk H.-P."/>
        </authorList>
    </citation>
    <scope>NUCLEOTIDE SEQUENCE</scope>
    <source>
        <strain evidence="5">DSM 45356</strain>
    </source>
</reference>
<sequence>MKVLGAALCTSAMVILGSSVPISRALLSYPTLAGQVLRYTLAVVILLAIARRLPRIGLRSAGRLVVLAAVGLVGFNVCLLSALREAEPAVVGTVVGGTPVVLALIGPLLSRRRPALRITVGAAVIVAGVALVQGAGHASTAGLVWSAGTLAGEVGFSLLAAPLLGELTPIAIAAYACLFAVPLLLVASVASGETWRVPTVPEAGALLYLAVVLTACAFVLWYGGLVRLGVEKAGMFAGLLPVAALAATAVLDGAVPSGGAILGTVLVAAGLAFGLSAPTRATSARATPESGTPREAVPVELGVGAPG</sequence>
<feature type="domain" description="EamA" evidence="4">
    <location>
        <begin position="141"/>
        <end position="273"/>
    </location>
</feature>
<feature type="transmembrane region" description="Helical" evidence="3">
    <location>
        <begin position="172"/>
        <end position="191"/>
    </location>
</feature>
<feature type="transmembrane region" description="Helical" evidence="3">
    <location>
        <begin position="116"/>
        <end position="136"/>
    </location>
</feature>
<dbReference type="EMBL" id="JADOUF010000001">
    <property type="protein sequence ID" value="MBG6137596.1"/>
    <property type="molecule type" value="Genomic_DNA"/>
</dbReference>
<evidence type="ECO:0000256" key="3">
    <source>
        <dbReference type="SAM" id="Phobius"/>
    </source>
</evidence>
<dbReference type="AlphaFoldDB" id="A0A8J7GUH5"/>
<feature type="transmembrane region" description="Helical" evidence="3">
    <location>
        <begin position="233"/>
        <end position="251"/>
    </location>
</feature>
<feature type="transmembrane region" description="Helical" evidence="3">
    <location>
        <begin position="142"/>
        <end position="165"/>
    </location>
</feature>
<evidence type="ECO:0000256" key="1">
    <source>
        <dbReference type="ARBA" id="ARBA00007362"/>
    </source>
</evidence>
<feature type="transmembrane region" description="Helical" evidence="3">
    <location>
        <begin position="89"/>
        <end position="109"/>
    </location>
</feature>